<comment type="caution">
    <text evidence="3">The sequence shown here is derived from an EMBL/GenBank/DDBJ whole genome shotgun (WGS) entry which is preliminary data.</text>
</comment>
<dbReference type="PANTHER" id="PTHR43625:SF40">
    <property type="entry name" value="ALDO-KETO REDUCTASE YAKC [NADP(+)]"/>
    <property type="match status" value="1"/>
</dbReference>
<sequence length="114" mass="12944">MQSSTKFQATGTIDASTKFASNDIRTRLPQFSEKNRKKNQAVFSLFSKFAITKEVTPAQLSFAWMINKNLDLVPIPGTTKLSRLEENINAVQIKLSQEDINEIEKIVRVENELI</sequence>
<keyword evidence="1" id="KW-0560">Oxidoreductase</keyword>
<proteinExistence type="predicted"/>
<reference evidence="3 4" key="1">
    <citation type="submission" date="2018-07" db="EMBL/GenBank/DDBJ databases">
        <title>Pedobacter sp. nov., isolated from soil.</title>
        <authorList>
            <person name="Zhou L.Y."/>
            <person name="Du Z.J."/>
        </authorList>
    </citation>
    <scope>NUCLEOTIDE SEQUENCE [LARGE SCALE GENOMIC DNA]</scope>
    <source>
        <strain evidence="3 4">JDX94</strain>
    </source>
</reference>
<evidence type="ECO:0000259" key="2">
    <source>
        <dbReference type="Pfam" id="PF00248"/>
    </source>
</evidence>
<dbReference type="InterPro" id="IPR050791">
    <property type="entry name" value="Aldo-Keto_reductase"/>
</dbReference>
<dbReference type="EMBL" id="QPKV01000004">
    <property type="protein sequence ID" value="RDC56436.1"/>
    <property type="molecule type" value="Genomic_DNA"/>
</dbReference>
<dbReference type="Pfam" id="PF00248">
    <property type="entry name" value="Aldo_ket_red"/>
    <property type="match status" value="1"/>
</dbReference>
<dbReference type="Gene3D" id="3.20.20.100">
    <property type="entry name" value="NADP-dependent oxidoreductase domain"/>
    <property type="match status" value="1"/>
</dbReference>
<dbReference type="Proteomes" id="UP000253961">
    <property type="component" value="Unassembled WGS sequence"/>
</dbReference>
<dbReference type="SUPFAM" id="SSF51430">
    <property type="entry name" value="NAD(P)-linked oxidoreductase"/>
    <property type="match status" value="1"/>
</dbReference>
<dbReference type="AlphaFoldDB" id="A0A369Q0B1"/>
<organism evidence="3 4">
    <name type="scientific">Pedobacter chinensis</name>
    <dbReference type="NCBI Taxonomy" id="2282421"/>
    <lineage>
        <taxon>Bacteria</taxon>
        <taxon>Pseudomonadati</taxon>
        <taxon>Bacteroidota</taxon>
        <taxon>Sphingobacteriia</taxon>
        <taxon>Sphingobacteriales</taxon>
        <taxon>Sphingobacteriaceae</taxon>
        <taxon>Pedobacter</taxon>
    </lineage>
</organism>
<protein>
    <submittedName>
        <fullName evidence="3">Aldo/keto reductase</fullName>
    </submittedName>
</protein>
<gene>
    <name evidence="3" type="ORF">DU508_12620</name>
</gene>
<dbReference type="GO" id="GO:0016491">
    <property type="term" value="F:oxidoreductase activity"/>
    <property type="evidence" value="ECO:0007669"/>
    <property type="project" value="UniProtKB-KW"/>
</dbReference>
<dbReference type="InterPro" id="IPR023210">
    <property type="entry name" value="NADP_OxRdtase_dom"/>
</dbReference>
<feature type="domain" description="NADP-dependent oxidoreductase" evidence="2">
    <location>
        <begin position="32"/>
        <end position="107"/>
    </location>
</feature>
<keyword evidence="4" id="KW-1185">Reference proteome</keyword>
<evidence type="ECO:0000256" key="1">
    <source>
        <dbReference type="ARBA" id="ARBA00023002"/>
    </source>
</evidence>
<evidence type="ECO:0000313" key="3">
    <source>
        <dbReference type="EMBL" id="RDC56436.1"/>
    </source>
</evidence>
<dbReference type="PANTHER" id="PTHR43625">
    <property type="entry name" value="AFLATOXIN B1 ALDEHYDE REDUCTASE"/>
    <property type="match status" value="1"/>
</dbReference>
<dbReference type="InterPro" id="IPR036812">
    <property type="entry name" value="NAD(P)_OxRdtase_dom_sf"/>
</dbReference>
<evidence type="ECO:0000313" key="4">
    <source>
        <dbReference type="Proteomes" id="UP000253961"/>
    </source>
</evidence>
<dbReference type="GO" id="GO:0005737">
    <property type="term" value="C:cytoplasm"/>
    <property type="evidence" value="ECO:0007669"/>
    <property type="project" value="TreeGrafter"/>
</dbReference>
<name>A0A369Q0B1_9SPHI</name>
<accession>A0A369Q0B1</accession>